<sequence>MLLASIALTACQQENLSDPVKGAFSISLTEATAEVETKATPADLDKPVAEKFNLLITNKTTGKELYKGAFTDQTIPASVGTYTVKATCSPNTSYEENPVLALDAPYYEGTEEATLTADKTVSVTIPCHVANALASIRFGNNKDKFEALFSSYVVEVKVGNSSVSLQDTLRSAYYRAGSDVKFFFKGKLKGNGQDVTKELTHSEFSKAETFVAGAHCVINLSVEKTTSGVILTVAAAEVKKETINATIPMEWLPKPKIAGFANGETSLYYVETADAIPAKITFNASSKIQDVEFSFNFQDEQYLSFNDKTYTLTTLSDEDKAAFTKASIIIPVLDGSAEGSMDFTSMTANLQTNAGAETVNTIKLRVKANNRWSDQGTYEIRTQKPIFRVSAYPGNIWTKEFTMNALMEDQVETGNFNKLAEDMTYQYKSEQSNWETLGTDLRKTGLQPGTMYYIRGLYRGEVEGEVLPIKTYETLTIPNSSLDEGYATTYPKSKNPLYSFDGGWIGTRNPLTCHADGANAFYVSKSSVLPITDNNSTVAHMMTIGWGSGNTCSFGNKSGSVINHISAGLVCVGDYDAGKDFIYPKEAYIRPTSLSFTYKASPYNNDEYQIAIYLISMTEEGQEIIVGSGIMQSGESVGSYKTETLPITYDDTYKETVISHIRVIFKSGTKEDRDHLEDKFTKEGSGSFYSNYYIRGSQFWLDSFVLNYEK</sequence>
<protein>
    <recommendedName>
        <fullName evidence="3">DUF4493 domain-containing protein</fullName>
    </recommendedName>
</protein>
<dbReference type="EMBL" id="CYXP01000010">
    <property type="protein sequence ID" value="CUN31430.1"/>
    <property type="molecule type" value="Genomic_DNA"/>
</dbReference>
<dbReference type="Proteomes" id="UP000095591">
    <property type="component" value="Unassembled WGS sequence"/>
</dbReference>
<accession>A0A173VXE1</accession>
<dbReference type="AlphaFoldDB" id="A0A173VXE1"/>
<organism evidence="1 2">
    <name type="scientific">Parabacteroides distasonis</name>
    <dbReference type="NCBI Taxonomy" id="823"/>
    <lineage>
        <taxon>Bacteria</taxon>
        <taxon>Pseudomonadati</taxon>
        <taxon>Bacteroidota</taxon>
        <taxon>Bacteroidia</taxon>
        <taxon>Bacteroidales</taxon>
        <taxon>Tannerellaceae</taxon>
        <taxon>Parabacteroides</taxon>
    </lineage>
</organism>
<evidence type="ECO:0008006" key="3">
    <source>
        <dbReference type="Google" id="ProtNLM"/>
    </source>
</evidence>
<gene>
    <name evidence="1" type="ORF">ERS852429_03732</name>
</gene>
<reference evidence="1 2" key="1">
    <citation type="submission" date="2015-09" db="EMBL/GenBank/DDBJ databases">
        <authorList>
            <consortium name="Pathogen Informatics"/>
        </authorList>
    </citation>
    <scope>NUCLEOTIDE SEQUENCE [LARGE SCALE GENOMIC DNA]</scope>
    <source>
        <strain evidence="1 2">2789STDY5608872</strain>
    </source>
</reference>
<evidence type="ECO:0000313" key="2">
    <source>
        <dbReference type="Proteomes" id="UP000095591"/>
    </source>
</evidence>
<name>A0A173VXE1_PARDI</name>
<dbReference type="Pfam" id="PF14900">
    <property type="entry name" value="DUF4493"/>
    <property type="match status" value="1"/>
</dbReference>
<proteinExistence type="predicted"/>
<evidence type="ECO:0000313" key="1">
    <source>
        <dbReference type="EMBL" id="CUN31430.1"/>
    </source>
</evidence>
<dbReference type="InterPro" id="IPR027840">
    <property type="entry name" value="DUF4493"/>
</dbReference>